<protein>
    <submittedName>
        <fullName evidence="2">Pimeloyl-ACP methyl ester carboxylesterase</fullName>
    </submittedName>
</protein>
<gene>
    <name evidence="2" type="ORF">SAMN06265784_102301</name>
</gene>
<dbReference type="InterPro" id="IPR000073">
    <property type="entry name" value="AB_hydrolase_1"/>
</dbReference>
<keyword evidence="3" id="KW-1185">Reference proteome</keyword>
<dbReference type="EMBL" id="FXAT01000002">
    <property type="protein sequence ID" value="SMG23319.1"/>
    <property type="molecule type" value="Genomic_DNA"/>
</dbReference>
<proteinExistence type="predicted"/>
<dbReference type="STRING" id="1515439.SAMN06265784_102301"/>
<sequence>MELERRNQESRDKAPTTFVLLHGAWHGGWCYRDTARVLRASGHTVYTPTLTGVGERAHLNNQNITLETHIRDVCGVLEAEELSDVVLLGHSYGGMVITGVADRMSDRIKSLVYLDAFVPEHAQSLNDCLQVALSKENAGAFLSAFRTSAMTGNSGLTQPIPAAAFNVEPKNHAWIDRRCSPQALATFENQILLTGRGSAIEDRLFILAEGWDPSPFPYFARQVTGKAGWRVSTVPCGHDVMVDMPVELANLLMTLT</sequence>
<evidence type="ECO:0000259" key="1">
    <source>
        <dbReference type="Pfam" id="PF12697"/>
    </source>
</evidence>
<dbReference type="Proteomes" id="UP000193228">
    <property type="component" value="Unassembled WGS sequence"/>
</dbReference>
<dbReference type="PANTHER" id="PTHR37017">
    <property type="entry name" value="AB HYDROLASE-1 DOMAIN-CONTAINING PROTEIN-RELATED"/>
    <property type="match status" value="1"/>
</dbReference>
<dbReference type="SUPFAM" id="SSF53474">
    <property type="entry name" value="alpha/beta-Hydrolases"/>
    <property type="match status" value="1"/>
</dbReference>
<evidence type="ECO:0000313" key="2">
    <source>
        <dbReference type="EMBL" id="SMG23319.1"/>
    </source>
</evidence>
<feature type="domain" description="AB hydrolase-1" evidence="1">
    <location>
        <begin position="18"/>
        <end position="250"/>
    </location>
</feature>
<dbReference type="Gene3D" id="3.40.50.1820">
    <property type="entry name" value="alpha/beta hydrolase"/>
    <property type="match status" value="1"/>
</dbReference>
<accession>A0A1X7J6W6</accession>
<dbReference type="PANTHER" id="PTHR37017:SF11">
    <property type="entry name" value="ESTERASE_LIPASE_THIOESTERASE DOMAIN-CONTAINING PROTEIN"/>
    <property type="match status" value="1"/>
</dbReference>
<organism evidence="2 3">
    <name type="scientific">Paraburkholderia susongensis</name>
    <dbReference type="NCBI Taxonomy" id="1515439"/>
    <lineage>
        <taxon>Bacteria</taxon>
        <taxon>Pseudomonadati</taxon>
        <taxon>Pseudomonadota</taxon>
        <taxon>Betaproteobacteria</taxon>
        <taxon>Burkholderiales</taxon>
        <taxon>Burkholderiaceae</taxon>
        <taxon>Paraburkholderia</taxon>
    </lineage>
</organism>
<name>A0A1X7J6W6_9BURK</name>
<dbReference type="OrthoDB" id="9112061at2"/>
<dbReference type="InterPro" id="IPR052897">
    <property type="entry name" value="Sec-Metab_Biosynth_Hydrolase"/>
</dbReference>
<dbReference type="Pfam" id="PF12697">
    <property type="entry name" value="Abhydrolase_6"/>
    <property type="match status" value="1"/>
</dbReference>
<reference evidence="3" key="1">
    <citation type="submission" date="2017-04" db="EMBL/GenBank/DDBJ databases">
        <authorList>
            <person name="Varghese N."/>
            <person name="Submissions S."/>
        </authorList>
    </citation>
    <scope>NUCLEOTIDE SEQUENCE [LARGE SCALE GENOMIC DNA]</scope>
    <source>
        <strain evidence="3">LMG 29540</strain>
    </source>
</reference>
<dbReference type="RefSeq" id="WP_085481459.1">
    <property type="nucleotide sequence ID" value="NZ_FXAT01000002.1"/>
</dbReference>
<dbReference type="AlphaFoldDB" id="A0A1X7J6W6"/>
<evidence type="ECO:0000313" key="3">
    <source>
        <dbReference type="Proteomes" id="UP000193228"/>
    </source>
</evidence>
<dbReference type="InterPro" id="IPR029058">
    <property type="entry name" value="AB_hydrolase_fold"/>
</dbReference>